<dbReference type="SMART" id="SM01124">
    <property type="entry name" value="DBR1"/>
    <property type="match status" value="1"/>
</dbReference>
<dbReference type="SUPFAM" id="SSF56300">
    <property type="entry name" value="Metallo-dependent phosphatases"/>
    <property type="match status" value="1"/>
</dbReference>
<evidence type="ECO:0000313" key="2">
    <source>
        <dbReference type="EMBL" id="TID29555.1"/>
    </source>
</evidence>
<keyword evidence="3" id="KW-1185">Reference proteome</keyword>
<accession>A0A4T0X324</accession>
<dbReference type="GO" id="GO:0008419">
    <property type="term" value="F:RNA lariat debranching enzyme activity"/>
    <property type="evidence" value="ECO:0007669"/>
    <property type="project" value="TreeGrafter"/>
</dbReference>
<dbReference type="Pfam" id="PF05011">
    <property type="entry name" value="DBR1"/>
    <property type="match status" value="1"/>
</dbReference>
<dbReference type="InterPro" id="IPR007708">
    <property type="entry name" value="DBR1_C"/>
</dbReference>
<dbReference type="InterPro" id="IPR029052">
    <property type="entry name" value="Metallo-depent_PP-like"/>
</dbReference>
<dbReference type="Proteomes" id="UP000307173">
    <property type="component" value="Unassembled WGS sequence"/>
</dbReference>
<protein>
    <recommendedName>
        <fullName evidence="1">Lariat debranching enzyme C-terminal domain-containing protein</fullName>
    </recommendedName>
</protein>
<evidence type="ECO:0000259" key="1">
    <source>
        <dbReference type="SMART" id="SM01124"/>
    </source>
</evidence>
<dbReference type="PANTHER" id="PTHR12849">
    <property type="entry name" value="RNA LARIAT DEBRANCHING ENZYME"/>
    <property type="match status" value="1"/>
</dbReference>
<dbReference type="GO" id="GO:0005634">
    <property type="term" value="C:nucleus"/>
    <property type="evidence" value="ECO:0007669"/>
    <property type="project" value="TreeGrafter"/>
</dbReference>
<name>A0A4T0X324_9ASCO</name>
<feature type="domain" description="Lariat debranching enzyme C-terminal" evidence="1">
    <location>
        <begin position="243"/>
        <end position="386"/>
    </location>
</feature>
<evidence type="ECO:0000313" key="3">
    <source>
        <dbReference type="Proteomes" id="UP000307173"/>
    </source>
</evidence>
<dbReference type="AlphaFoldDB" id="A0A4T0X324"/>
<sequence>MSVPDKYKKMGDFKDYYTGKKRAPIFTIFIGGNHEASTYLEELKYGGFVAPNIYYMGRSSVVWYKGLRIGGLSGIYSDHDFMVMNKSEYDLQRGKRDIRAVYHYRKDDFMKLRILDRCNQMVMVSHDWPEGIYNYGNLQQLLSNKPFFKADIQKKCLGSPFNMQLLQSIRPAQWFSAHLHVRFTASVPWNNFPTKRAADECTDQVNKKPKLCDENEIELDIEEGNSVGESNEIELSFDSEEDVQPTVKVEEKPTKFLSLDKCLPRRRYLEFIDVDMTDSKHISRKEKSEPLYYDEEYIAAMKTIEKYKDLIDKLEFSELLDLPTASENELKAEKDKMKLEFQKMEIEEYKRIFNIPMNSFVKTADAEANKFIKHVNPQTTRFEENFLQNLG</sequence>
<reference evidence="2 3" key="1">
    <citation type="journal article" date="2019" name="Front. Genet.">
        <title>Whole-Genome Sequencing of the Opportunistic Yeast Pathogen Candida inconspicua Uncovers Its Hybrid Origin.</title>
        <authorList>
            <person name="Mixao V."/>
            <person name="Hansen A.P."/>
            <person name="Saus E."/>
            <person name="Boekhout T."/>
            <person name="Lass-Florl C."/>
            <person name="Gabaldon T."/>
        </authorList>
    </citation>
    <scope>NUCLEOTIDE SEQUENCE [LARGE SCALE GENOMIC DNA]</scope>
    <source>
        <strain evidence="2 3">CBS 180</strain>
    </source>
</reference>
<dbReference type="OrthoDB" id="407609at2759"/>
<comment type="caution">
    <text evidence="2">The sequence shown here is derived from an EMBL/GenBank/DDBJ whole genome shotgun (WGS) entry which is preliminary data.</text>
</comment>
<dbReference type="PANTHER" id="PTHR12849:SF0">
    <property type="entry name" value="LARIAT DEBRANCHING ENZYME"/>
    <property type="match status" value="1"/>
</dbReference>
<dbReference type="STRING" id="52247.A0A4T0X324"/>
<organism evidence="2 3">
    <name type="scientific">Pichia inconspicua</name>
    <dbReference type="NCBI Taxonomy" id="52247"/>
    <lineage>
        <taxon>Eukaryota</taxon>
        <taxon>Fungi</taxon>
        <taxon>Dikarya</taxon>
        <taxon>Ascomycota</taxon>
        <taxon>Saccharomycotina</taxon>
        <taxon>Pichiomycetes</taxon>
        <taxon>Pichiales</taxon>
        <taxon>Pichiaceae</taxon>
        <taxon>Pichia</taxon>
    </lineage>
</organism>
<gene>
    <name evidence="2" type="ORF">CANINC_001829</name>
</gene>
<proteinExistence type="predicted"/>
<dbReference type="EMBL" id="SELW01000283">
    <property type="protein sequence ID" value="TID29555.1"/>
    <property type="molecule type" value="Genomic_DNA"/>
</dbReference>
<dbReference type="GO" id="GO:0000398">
    <property type="term" value="P:mRNA splicing, via spliceosome"/>
    <property type="evidence" value="ECO:0007669"/>
    <property type="project" value="TreeGrafter"/>
</dbReference>